<comment type="caution">
    <text evidence="2">The sequence shown here is derived from an EMBL/GenBank/DDBJ whole genome shotgun (WGS) entry which is preliminary data.</text>
</comment>
<keyword evidence="3" id="KW-1185">Reference proteome</keyword>
<feature type="domain" description="Protein kinase" evidence="1">
    <location>
        <begin position="1"/>
        <end position="354"/>
    </location>
</feature>
<dbReference type="Gene3D" id="1.10.510.10">
    <property type="entry name" value="Transferase(Phosphotransferase) domain 1"/>
    <property type="match status" value="1"/>
</dbReference>
<dbReference type="GO" id="GO:0005524">
    <property type="term" value="F:ATP binding"/>
    <property type="evidence" value="ECO:0007669"/>
    <property type="project" value="InterPro"/>
</dbReference>
<evidence type="ECO:0000259" key="1">
    <source>
        <dbReference type="PROSITE" id="PS50011"/>
    </source>
</evidence>
<dbReference type="EMBL" id="JARIHO010000052">
    <property type="protein sequence ID" value="KAJ7321125.1"/>
    <property type="molecule type" value="Genomic_DNA"/>
</dbReference>
<reference evidence="2" key="1">
    <citation type="submission" date="2023-03" db="EMBL/GenBank/DDBJ databases">
        <title>Massive genome expansion in bonnet fungi (Mycena s.s.) driven by repeated elements and novel gene families across ecological guilds.</title>
        <authorList>
            <consortium name="Lawrence Berkeley National Laboratory"/>
            <person name="Harder C.B."/>
            <person name="Miyauchi S."/>
            <person name="Viragh M."/>
            <person name="Kuo A."/>
            <person name="Thoen E."/>
            <person name="Andreopoulos B."/>
            <person name="Lu D."/>
            <person name="Skrede I."/>
            <person name="Drula E."/>
            <person name="Henrissat B."/>
            <person name="Morin E."/>
            <person name="Kohler A."/>
            <person name="Barry K."/>
            <person name="LaButti K."/>
            <person name="Morin E."/>
            <person name="Salamov A."/>
            <person name="Lipzen A."/>
            <person name="Mereny Z."/>
            <person name="Hegedus B."/>
            <person name="Baldrian P."/>
            <person name="Stursova M."/>
            <person name="Weitz H."/>
            <person name="Taylor A."/>
            <person name="Grigoriev I.V."/>
            <person name="Nagy L.G."/>
            <person name="Martin F."/>
            <person name="Kauserud H."/>
        </authorList>
    </citation>
    <scope>NUCLEOTIDE SEQUENCE</scope>
    <source>
        <strain evidence="2">CBHHK002</strain>
    </source>
</reference>
<accession>A0AAD7EH96</accession>
<dbReference type="GO" id="GO:0004672">
    <property type="term" value="F:protein kinase activity"/>
    <property type="evidence" value="ECO:0007669"/>
    <property type="project" value="InterPro"/>
</dbReference>
<dbReference type="InterPro" id="IPR011009">
    <property type="entry name" value="Kinase-like_dom_sf"/>
</dbReference>
<dbReference type="AlphaFoldDB" id="A0AAD7EH96"/>
<proteinExistence type="predicted"/>
<dbReference type="SMART" id="SM00220">
    <property type="entry name" value="S_TKc"/>
    <property type="match status" value="1"/>
</dbReference>
<dbReference type="SUPFAM" id="SSF56112">
    <property type="entry name" value="Protein kinase-like (PK-like)"/>
    <property type="match status" value="1"/>
</dbReference>
<name>A0AAD7EH96_9AGAR</name>
<dbReference type="PROSITE" id="PS50011">
    <property type="entry name" value="PROTEIN_KINASE_DOM"/>
    <property type="match status" value="1"/>
</dbReference>
<dbReference type="InterPro" id="IPR008266">
    <property type="entry name" value="Tyr_kinase_AS"/>
</dbReference>
<evidence type="ECO:0000313" key="2">
    <source>
        <dbReference type="EMBL" id="KAJ7321125.1"/>
    </source>
</evidence>
<evidence type="ECO:0000313" key="3">
    <source>
        <dbReference type="Proteomes" id="UP001218218"/>
    </source>
</evidence>
<dbReference type="PANTHER" id="PTHR44167">
    <property type="entry name" value="OVARIAN-SPECIFIC SERINE/THREONINE-PROTEIN KINASE LOK-RELATED"/>
    <property type="match status" value="1"/>
</dbReference>
<dbReference type="PANTHER" id="PTHR44167:SF24">
    <property type="entry name" value="SERINE_THREONINE-PROTEIN KINASE CHK2"/>
    <property type="match status" value="1"/>
</dbReference>
<sequence length="354" mass="41231">MLSEKSTLSGTLSESSPTKLPTYYREQFWAESYKFLLSRGYQLRPRYHPERVPSWGPKRNPITHECDDFLPSYKTNTLDALCTKDNQKVRLVLKRVDGKELKILRHLDALRSDARNHTIPLLDVIPFPGTEWTFVGMPYCRRFNSPPFHCRDEFMDAMTQYIEGLQFMHEHNIVHFDIAPQNMVIEESRLIPKGSHWCNLDSHSGFPGDFFSWKNRCSLRPAVQYYYVDFGLSKHFPGRKESARITATLRTFPMIPELSLTVPYNPFYVDVFQLGLAMSRIIDVYPALEDFRNVAASLTVDDPHARATLEDALKQLNCVYDQVSPSLRRKRIWEKGITRWKKVTRIVFGGQWGD</sequence>
<dbReference type="PROSITE" id="PS00109">
    <property type="entry name" value="PROTEIN_KINASE_TYR"/>
    <property type="match status" value="1"/>
</dbReference>
<dbReference type="Proteomes" id="UP001218218">
    <property type="component" value="Unassembled WGS sequence"/>
</dbReference>
<protein>
    <recommendedName>
        <fullName evidence="1">Protein kinase domain-containing protein</fullName>
    </recommendedName>
</protein>
<dbReference type="InterPro" id="IPR000719">
    <property type="entry name" value="Prot_kinase_dom"/>
</dbReference>
<organism evidence="2 3">
    <name type="scientific">Mycena albidolilacea</name>
    <dbReference type="NCBI Taxonomy" id="1033008"/>
    <lineage>
        <taxon>Eukaryota</taxon>
        <taxon>Fungi</taxon>
        <taxon>Dikarya</taxon>
        <taxon>Basidiomycota</taxon>
        <taxon>Agaricomycotina</taxon>
        <taxon>Agaricomycetes</taxon>
        <taxon>Agaricomycetidae</taxon>
        <taxon>Agaricales</taxon>
        <taxon>Marasmiineae</taxon>
        <taxon>Mycenaceae</taxon>
        <taxon>Mycena</taxon>
    </lineage>
</organism>
<gene>
    <name evidence="2" type="ORF">DFH08DRAFT_788878</name>
</gene>